<keyword evidence="3" id="KW-1185">Reference proteome</keyword>
<organism evidence="2 3">
    <name type="scientific">Mugilogobius chulae</name>
    <name type="common">yellowstripe goby</name>
    <dbReference type="NCBI Taxonomy" id="88201"/>
    <lineage>
        <taxon>Eukaryota</taxon>
        <taxon>Metazoa</taxon>
        <taxon>Chordata</taxon>
        <taxon>Craniata</taxon>
        <taxon>Vertebrata</taxon>
        <taxon>Euteleostomi</taxon>
        <taxon>Actinopterygii</taxon>
        <taxon>Neopterygii</taxon>
        <taxon>Teleostei</taxon>
        <taxon>Neoteleostei</taxon>
        <taxon>Acanthomorphata</taxon>
        <taxon>Gobiaria</taxon>
        <taxon>Gobiiformes</taxon>
        <taxon>Gobioidei</taxon>
        <taxon>Gobiidae</taxon>
        <taxon>Gobionellinae</taxon>
        <taxon>Mugilogobius</taxon>
    </lineage>
</organism>
<sequence length="174" mass="20461">MEDSKKFMEDNQEQLEYIQALKEAYEKVVENANILSELNKNKKEMNQTLCETLKCKNATIDHLNQKIASLEEEIQTLTEACKKFLQEKQEQHANIQALEEVHAKSVEDAHILLQLIKDKEEMNDTLRETLNYKDTTIDLLRQKNASLQEEIRTVMDASKSFWKPHRNRLKTSRL</sequence>
<reference evidence="3" key="1">
    <citation type="submission" date="2024-04" db="EMBL/GenBank/DDBJ databases">
        <title>Salinicola lusitanus LLJ914,a marine bacterium isolated from the Okinawa Trough.</title>
        <authorList>
            <person name="Li J."/>
        </authorList>
    </citation>
    <scope>NUCLEOTIDE SEQUENCE [LARGE SCALE GENOMIC DNA]</scope>
</reference>
<dbReference type="Proteomes" id="UP001460270">
    <property type="component" value="Unassembled WGS sequence"/>
</dbReference>
<keyword evidence="1" id="KW-0175">Coiled coil</keyword>
<evidence type="ECO:0000313" key="2">
    <source>
        <dbReference type="EMBL" id="KAK7929842.1"/>
    </source>
</evidence>
<evidence type="ECO:0000313" key="3">
    <source>
        <dbReference type="Proteomes" id="UP001460270"/>
    </source>
</evidence>
<proteinExistence type="predicted"/>
<gene>
    <name evidence="2" type="ORF">WMY93_006237</name>
</gene>
<name>A0AAW0PJ81_9GOBI</name>
<comment type="caution">
    <text evidence="2">The sequence shown here is derived from an EMBL/GenBank/DDBJ whole genome shotgun (WGS) entry which is preliminary data.</text>
</comment>
<protein>
    <submittedName>
        <fullName evidence="2">Uncharacterized protein</fullName>
    </submittedName>
</protein>
<dbReference type="EMBL" id="JBBPFD010000004">
    <property type="protein sequence ID" value="KAK7929842.1"/>
    <property type="molecule type" value="Genomic_DNA"/>
</dbReference>
<dbReference type="AlphaFoldDB" id="A0AAW0PJ81"/>
<accession>A0AAW0PJ81</accession>
<evidence type="ECO:0000256" key="1">
    <source>
        <dbReference type="SAM" id="Coils"/>
    </source>
</evidence>
<feature type="coiled-coil region" evidence="1">
    <location>
        <begin position="18"/>
        <end position="101"/>
    </location>
</feature>